<proteinExistence type="predicted"/>
<dbReference type="Proteomes" id="UP000009168">
    <property type="component" value="Unassembled WGS sequence"/>
</dbReference>
<organism evidence="1 2">
    <name type="scientific">Tetrahymena thermophila (strain SB210)</name>
    <dbReference type="NCBI Taxonomy" id="312017"/>
    <lineage>
        <taxon>Eukaryota</taxon>
        <taxon>Sar</taxon>
        <taxon>Alveolata</taxon>
        <taxon>Ciliophora</taxon>
        <taxon>Intramacronucleata</taxon>
        <taxon>Oligohymenophorea</taxon>
        <taxon>Hymenostomatida</taxon>
        <taxon>Tetrahymenina</taxon>
        <taxon>Tetrahymenidae</taxon>
        <taxon>Tetrahymena</taxon>
    </lineage>
</organism>
<keyword evidence="2" id="KW-1185">Reference proteome</keyword>
<sequence length="163" mass="19408">MNLGKGISDSSHLKKIEMLFSKDYFEGGSQEVCTALSKCKAKQITLEFNDTYNEEDNNFNLIGQELSKNQYIQDLSLEFQSYKIDSEVTQSFCQELLKFNLFSLGLWFYYNNLTEENMMIICMEIQKIKSLNTLKFKYEEKERLQINFNQFLKRKFKRLVNFN</sequence>
<evidence type="ECO:0000313" key="1">
    <source>
        <dbReference type="EMBL" id="EAR91287.2"/>
    </source>
</evidence>
<evidence type="ECO:0008006" key="3">
    <source>
        <dbReference type="Google" id="ProtNLM"/>
    </source>
</evidence>
<reference evidence="2" key="1">
    <citation type="journal article" date="2006" name="PLoS Biol.">
        <title>Macronuclear genome sequence of the ciliate Tetrahymena thermophila, a model eukaryote.</title>
        <authorList>
            <person name="Eisen J.A."/>
            <person name="Coyne R.S."/>
            <person name="Wu M."/>
            <person name="Wu D."/>
            <person name="Thiagarajan M."/>
            <person name="Wortman J.R."/>
            <person name="Badger J.H."/>
            <person name="Ren Q."/>
            <person name="Amedeo P."/>
            <person name="Jones K.M."/>
            <person name="Tallon L.J."/>
            <person name="Delcher A.L."/>
            <person name="Salzberg S.L."/>
            <person name="Silva J.C."/>
            <person name="Haas B.J."/>
            <person name="Majoros W.H."/>
            <person name="Farzad M."/>
            <person name="Carlton J.M."/>
            <person name="Smith R.K. Jr."/>
            <person name="Garg J."/>
            <person name="Pearlman R.E."/>
            <person name="Karrer K.M."/>
            <person name="Sun L."/>
            <person name="Manning G."/>
            <person name="Elde N.C."/>
            <person name="Turkewitz A.P."/>
            <person name="Asai D.J."/>
            <person name="Wilkes D.E."/>
            <person name="Wang Y."/>
            <person name="Cai H."/>
            <person name="Collins K."/>
            <person name="Stewart B.A."/>
            <person name="Lee S.R."/>
            <person name="Wilamowska K."/>
            <person name="Weinberg Z."/>
            <person name="Ruzzo W.L."/>
            <person name="Wloga D."/>
            <person name="Gaertig J."/>
            <person name="Frankel J."/>
            <person name="Tsao C.-C."/>
            <person name="Gorovsky M.A."/>
            <person name="Keeling P.J."/>
            <person name="Waller R.F."/>
            <person name="Patron N.J."/>
            <person name="Cherry J.M."/>
            <person name="Stover N.A."/>
            <person name="Krieger C.J."/>
            <person name="del Toro C."/>
            <person name="Ryder H.F."/>
            <person name="Williamson S.C."/>
            <person name="Barbeau R.A."/>
            <person name="Hamilton E.P."/>
            <person name="Orias E."/>
        </authorList>
    </citation>
    <scope>NUCLEOTIDE SEQUENCE [LARGE SCALE GENOMIC DNA]</scope>
    <source>
        <strain evidence="2">SB210</strain>
    </source>
</reference>
<dbReference type="AlphaFoldDB" id="Q231L5"/>
<accession>Q231L5</accession>
<dbReference type="EMBL" id="GG662770">
    <property type="protein sequence ID" value="EAR91287.2"/>
    <property type="molecule type" value="Genomic_DNA"/>
</dbReference>
<dbReference type="Gene3D" id="3.80.10.10">
    <property type="entry name" value="Ribonuclease Inhibitor"/>
    <property type="match status" value="1"/>
</dbReference>
<dbReference type="InParanoid" id="Q231L5"/>
<dbReference type="KEGG" id="tet:TTHERM_00784740"/>
<gene>
    <name evidence="1" type="ORF">TTHERM_00784740</name>
</gene>
<dbReference type="GeneID" id="7847211"/>
<dbReference type="InterPro" id="IPR032675">
    <property type="entry name" value="LRR_dom_sf"/>
</dbReference>
<evidence type="ECO:0000313" key="2">
    <source>
        <dbReference type="Proteomes" id="UP000009168"/>
    </source>
</evidence>
<name>Q231L5_TETTS</name>
<protein>
    <recommendedName>
        <fullName evidence="3">Kinase domain protein</fullName>
    </recommendedName>
</protein>
<dbReference type="SUPFAM" id="SSF52047">
    <property type="entry name" value="RNI-like"/>
    <property type="match status" value="1"/>
</dbReference>
<dbReference type="RefSeq" id="XP_001011532.2">
    <property type="nucleotide sequence ID" value="XM_001011532.2"/>
</dbReference>
<dbReference type="HOGENOM" id="CLU_988607_0_0_1"/>